<comment type="caution">
    <text evidence="6">The sequence shown here is derived from an EMBL/GenBank/DDBJ whole genome shotgun (WGS) entry which is preliminary data.</text>
</comment>
<evidence type="ECO:0000313" key="7">
    <source>
        <dbReference type="Proteomes" id="UP000694660"/>
    </source>
</evidence>
<keyword evidence="2" id="KW-0238">DNA-binding</keyword>
<name>A0A944HDR6_DENI1</name>
<dbReference type="SUPFAM" id="SSF46689">
    <property type="entry name" value="Homeodomain-like"/>
    <property type="match status" value="1"/>
</dbReference>
<gene>
    <name evidence="6" type="ORF">I8J34_22780</name>
</gene>
<dbReference type="PROSITE" id="PS01124">
    <property type="entry name" value="HTH_ARAC_FAMILY_2"/>
    <property type="match status" value="1"/>
</dbReference>
<dbReference type="PRINTS" id="PR00032">
    <property type="entry name" value="HTHARAC"/>
</dbReference>
<evidence type="ECO:0000256" key="3">
    <source>
        <dbReference type="ARBA" id="ARBA00023159"/>
    </source>
</evidence>
<dbReference type="PANTHER" id="PTHR43280">
    <property type="entry name" value="ARAC-FAMILY TRANSCRIPTIONAL REGULATOR"/>
    <property type="match status" value="1"/>
</dbReference>
<keyword evidence="4" id="KW-0804">Transcription</keyword>
<dbReference type="AlphaFoldDB" id="A0A944HDR6"/>
<keyword evidence="7" id="KW-1185">Reference proteome</keyword>
<organism evidence="6 7">
    <name type="scientific">Denitromonas iodatirespirans</name>
    <dbReference type="NCBI Taxonomy" id="2795389"/>
    <lineage>
        <taxon>Bacteria</taxon>
        <taxon>Pseudomonadati</taxon>
        <taxon>Pseudomonadota</taxon>
        <taxon>Betaproteobacteria</taxon>
        <taxon>Rhodocyclales</taxon>
        <taxon>Zoogloeaceae</taxon>
        <taxon>Denitromonas</taxon>
    </lineage>
</organism>
<dbReference type="Pfam" id="PF02311">
    <property type="entry name" value="AraC_binding"/>
    <property type="match status" value="1"/>
</dbReference>
<dbReference type="InterPro" id="IPR003313">
    <property type="entry name" value="AraC-bd"/>
</dbReference>
<evidence type="ECO:0000256" key="1">
    <source>
        <dbReference type="ARBA" id="ARBA00023015"/>
    </source>
</evidence>
<dbReference type="InterPro" id="IPR047264">
    <property type="entry name" value="Cupin_HpaA-like_N"/>
</dbReference>
<dbReference type="InterPro" id="IPR014710">
    <property type="entry name" value="RmlC-like_jellyroll"/>
</dbReference>
<dbReference type="SMART" id="SM00342">
    <property type="entry name" value="HTH_ARAC"/>
    <property type="match status" value="1"/>
</dbReference>
<proteinExistence type="predicted"/>
<dbReference type="InterPro" id="IPR009057">
    <property type="entry name" value="Homeodomain-like_sf"/>
</dbReference>
<dbReference type="InterPro" id="IPR011051">
    <property type="entry name" value="RmlC_Cupin_sf"/>
</dbReference>
<dbReference type="Gene3D" id="2.60.120.10">
    <property type="entry name" value="Jelly Rolls"/>
    <property type="match status" value="1"/>
</dbReference>
<dbReference type="Pfam" id="PF12833">
    <property type="entry name" value="HTH_18"/>
    <property type="match status" value="1"/>
</dbReference>
<dbReference type="SUPFAM" id="SSF51182">
    <property type="entry name" value="RmlC-like cupins"/>
    <property type="match status" value="1"/>
</dbReference>
<dbReference type="RefSeq" id="WP_214363937.1">
    <property type="nucleotide sequence ID" value="NZ_JAEKFT010000047.1"/>
</dbReference>
<dbReference type="PANTHER" id="PTHR43280:SF32">
    <property type="entry name" value="TRANSCRIPTIONAL REGULATORY PROTEIN"/>
    <property type="match status" value="1"/>
</dbReference>
<feature type="domain" description="HTH araC/xylS-type" evidence="5">
    <location>
        <begin position="189"/>
        <end position="287"/>
    </location>
</feature>
<sequence length="290" mass="32885">MPSHAIPRYQLYGEKTPWATPEPVHFETIAARSALHDWEIDLHNHDGLTQILHLASGEAHMTLETEHIELTPPCLVLMPAGRVHGFRFSPDIDGQIVSIPLGIQRELLGLSPELAAALDQAAHHPLAALPDARAQLARVFRQFGLEYRSHAPGRLMMMTALLTEVLVWLARAAHASRTPPDSRQQQRLARYRHLIDEHFRHWQPVGFYADRLGISTAQLNNTCRRETGHSAKALIHERLLLEARRLLAYTDLDITTIALNLGFEDPAYFSRFFTRHQAMPPSAYRARHQS</sequence>
<dbReference type="CDD" id="cd06999">
    <property type="entry name" value="cupin_HpaA-like_N"/>
    <property type="match status" value="1"/>
</dbReference>
<dbReference type="EMBL" id="JAEKFT010000047">
    <property type="protein sequence ID" value="MBT0964012.1"/>
    <property type="molecule type" value="Genomic_DNA"/>
</dbReference>
<dbReference type="Proteomes" id="UP000694660">
    <property type="component" value="Unassembled WGS sequence"/>
</dbReference>
<keyword evidence="3" id="KW-0010">Activator</keyword>
<protein>
    <submittedName>
        <fullName evidence="6">Helix-turn-helix domain-containing protein</fullName>
    </submittedName>
</protein>
<evidence type="ECO:0000256" key="2">
    <source>
        <dbReference type="ARBA" id="ARBA00023125"/>
    </source>
</evidence>
<evidence type="ECO:0000259" key="5">
    <source>
        <dbReference type="PROSITE" id="PS01124"/>
    </source>
</evidence>
<reference evidence="7" key="1">
    <citation type="journal article" date="2022" name="ISME J.">
        <title>Genetic and phylogenetic analysis of dissimilatory iodate-reducing bacteria identifies potential niches across the world's oceans.</title>
        <authorList>
            <person name="Reyes-Umana V."/>
            <person name="Henning Z."/>
            <person name="Lee K."/>
            <person name="Barnum T.P."/>
            <person name="Coates J.D."/>
        </authorList>
    </citation>
    <scope>NUCLEOTIDE SEQUENCE [LARGE SCALE GENOMIC DNA]</scope>
    <source>
        <strain evidence="7">IR12</strain>
    </source>
</reference>
<dbReference type="GO" id="GO:0003700">
    <property type="term" value="F:DNA-binding transcription factor activity"/>
    <property type="evidence" value="ECO:0007669"/>
    <property type="project" value="InterPro"/>
</dbReference>
<evidence type="ECO:0000256" key="4">
    <source>
        <dbReference type="ARBA" id="ARBA00023163"/>
    </source>
</evidence>
<dbReference type="GO" id="GO:0043565">
    <property type="term" value="F:sequence-specific DNA binding"/>
    <property type="evidence" value="ECO:0007669"/>
    <property type="project" value="InterPro"/>
</dbReference>
<dbReference type="InterPro" id="IPR018060">
    <property type="entry name" value="HTH_AraC"/>
</dbReference>
<evidence type="ECO:0000313" key="6">
    <source>
        <dbReference type="EMBL" id="MBT0964012.1"/>
    </source>
</evidence>
<dbReference type="Gene3D" id="1.10.10.60">
    <property type="entry name" value="Homeodomain-like"/>
    <property type="match status" value="1"/>
</dbReference>
<keyword evidence="1" id="KW-0805">Transcription regulation</keyword>
<dbReference type="InterPro" id="IPR020449">
    <property type="entry name" value="Tscrpt_reg_AraC-type_HTH"/>
</dbReference>
<accession>A0A944HDR6</accession>